<feature type="transmembrane region" description="Helical" evidence="6">
    <location>
        <begin position="173"/>
        <end position="192"/>
    </location>
</feature>
<feature type="transmembrane region" description="Helical" evidence="6">
    <location>
        <begin position="141"/>
        <end position="167"/>
    </location>
</feature>
<dbReference type="Gene3D" id="1.20.1720.10">
    <property type="entry name" value="Multidrug resistance protein D"/>
    <property type="match status" value="1"/>
</dbReference>
<dbReference type="PRINTS" id="PR01036">
    <property type="entry name" value="TCRTETB"/>
</dbReference>
<evidence type="ECO:0000313" key="9">
    <source>
        <dbReference type="Proteomes" id="UP000051063"/>
    </source>
</evidence>
<dbReference type="Pfam" id="PF07690">
    <property type="entry name" value="MFS_1"/>
    <property type="match status" value="2"/>
</dbReference>
<dbReference type="CDD" id="cd17321">
    <property type="entry name" value="MFS_MMR_MDR_like"/>
    <property type="match status" value="1"/>
</dbReference>
<feature type="transmembrane region" description="Helical" evidence="6">
    <location>
        <begin position="227"/>
        <end position="243"/>
    </location>
</feature>
<dbReference type="InterPro" id="IPR036259">
    <property type="entry name" value="MFS_trans_sf"/>
</dbReference>
<feature type="transmembrane region" description="Helical" evidence="6">
    <location>
        <begin position="387"/>
        <end position="412"/>
    </location>
</feature>
<feature type="transmembrane region" description="Helical" evidence="6">
    <location>
        <begin position="329"/>
        <end position="348"/>
    </location>
</feature>
<reference evidence="8 9" key="1">
    <citation type="submission" date="2015-09" db="EMBL/GenBank/DDBJ databases">
        <title>Genome sequencing project for genomic taxonomy and phylogenomics of Bacillus-like bacteria.</title>
        <authorList>
            <person name="Liu B."/>
            <person name="Wang J."/>
            <person name="Zhu Y."/>
            <person name="Liu G."/>
            <person name="Chen Q."/>
            <person name="Chen Z."/>
            <person name="Lan J."/>
            <person name="Che J."/>
            <person name="Ge C."/>
            <person name="Shi H."/>
            <person name="Pan Z."/>
            <person name="Liu X."/>
        </authorList>
    </citation>
    <scope>NUCLEOTIDE SEQUENCE [LARGE SCALE GENOMIC DNA]</scope>
    <source>
        <strain evidence="8 9">DSM 8552</strain>
    </source>
</reference>
<gene>
    <name evidence="8" type="ORF">AN963_09970</name>
</gene>
<organism evidence="8 9">
    <name type="scientific">Brevibacillus choshinensis</name>
    <dbReference type="NCBI Taxonomy" id="54911"/>
    <lineage>
        <taxon>Bacteria</taxon>
        <taxon>Bacillati</taxon>
        <taxon>Bacillota</taxon>
        <taxon>Bacilli</taxon>
        <taxon>Bacillales</taxon>
        <taxon>Paenibacillaceae</taxon>
        <taxon>Brevibacillus</taxon>
    </lineage>
</organism>
<keyword evidence="4 6" id="KW-1133">Transmembrane helix</keyword>
<evidence type="ECO:0000256" key="3">
    <source>
        <dbReference type="ARBA" id="ARBA00022692"/>
    </source>
</evidence>
<feature type="transmembrane region" description="Helical" evidence="6">
    <location>
        <begin position="295"/>
        <end position="317"/>
    </location>
</feature>
<feature type="transmembrane region" description="Helical" evidence="6">
    <location>
        <begin position="52"/>
        <end position="71"/>
    </location>
</feature>
<evidence type="ECO:0000259" key="7">
    <source>
        <dbReference type="PROSITE" id="PS50850"/>
    </source>
</evidence>
<feature type="transmembrane region" description="Helical" evidence="6">
    <location>
        <begin position="264"/>
        <end position="289"/>
    </location>
</feature>
<dbReference type="InterPro" id="IPR011701">
    <property type="entry name" value="MFS"/>
</dbReference>
<dbReference type="SUPFAM" id="SSF103473">
    <property type="entry name" value="MFS general substrate transporter"/>
    <property type="match status" value="1"/>
</dbReference>
<evidence type="ECO:0000256" key="2">
    <source>
        <dbReference type="ARBA" id="ARBA00022448"/>
    </source>
</evidence>
<comment type="subcellular location">
    <subcellularLocation>
        <location evidence="1">Cell membrane</location>
        <topology evidence="1">Multi-pass membrane protein</topology>
    </subcellularLocation>
</comment>
<feature type="transmembrane region" description="Helical" evidence="6">
    <location>
        <begin position="16"/>
        <end position="40"/>
    </location>
</feature>
<keyword evidence="2" id="KW-0813">Transport</keyword>
<dbReference type="Gene3D" id="1.20.1250.20">
    <property type="entry name" value="MFS general substrate transporter like domains"/>
    <property type="match status" value="1"/>
</dbReference>
<evidence type="ECO:0000256" key="1">
    <source>
        <dbReference type="ARBA" id="ARBA00004651"/>
    </source>
</evidence>
<feature type="transmembrane region" description="Helical" evidence="6">
    <location>
        <begin position="204"/>
        <end position="221"/>
    </location>
</feature>
<comment type="caution">
    <text evidence="8">The sequence shown here is derived from an EMBL/GenBank/DDBJ whole genome shotgun (WGS) entry which is preliminary data.</text>
</comment>
<dbReference type="EMBL" id="LJJB01000007">
    <property type="protein sequence ID" value="KQL49980.1"/>
    <property type="molecule type" value="Genomic_DNA"/>
</dbReference>
<dbReference type="PANTHER" id="PTHR42718:SF9">
    <property type="entry name" value="MAJOR FACILITATOR SUPERFAMILY MULTIDRUG TRANSPORTER MFSC"/>
    <property type="match status" value="1"/>
</dbReference>
<feature type="transmembrane region" description="Helical" evidence="6">
    <location>
        <begin position="354"/>
        <end position="375"/>
    </location>
</feature>
<name>A0ABR5NEI4_BRECH</name>
<dbReference type="PANTHER" id="PTHR42718">
    <property type="entry name" value="MAJOR FACILITATOR SUPERFAMILY MULTIDRUG TRANSPORTER MFSC"/>
    <property type="match status" value="1"/>
</dbReference>
<feature type="domain" description="Major facilitator superfamily (MFS) profile" evidence="7">
    <location>
        <begin position="17"/>
        <end position="442"/>
    </location>
</feature>
<evidence type="ECO:0000256" key="5">
    <source>
        <dbReference type="ARBA" id="ARBA00023136"/>
    </source>
</evidence>
<evidence type="ECO:0000256" key="6">
    <source>
        <dbReference type="SAM" id="Phobius"/>
    </source>
</evidence>
<dbReference type="InterPro" id="IPR020846">
    <property type="entry name" value="MFS_dom"/>
</dbReference>
<feature type="transmembrane region" description="Helical" evidence="6">
    <location>
        <begin position="418"/>
        <end position="437"/>
    </location>
</feature>
<protein>
    <submittedName>
        <fullName evidence="8">MFS transporter</fullName>
    </submittedName>
</protein>
<keyword evidence="9" id="KW-1185">Reference proteome</keyword>
<keyword evidence="3 6" id="KW-0812">Transmembrane</keyword>
<dbReference type="PROSITE" id="PS50850">
    <property type="entry name" value="MFS"/>
    <property type="match status" value="1"/>
</dbReference>
<feature type="transmembrane region" description="Helical" evidence="6">
    <location>
        <begin position="83"/>
        <end position="102"/>
    </location>
</feature>
<accession>A0ABR5NEI4</accession>
<keyword evidence="5 6" id="KW-0472">Membrane</keyword>
<proteinExistence type="predicted"/>
<evidence type="ECO:0000313" key="8">
    <source>
        <dbReference type="EMBL" id="KQL49980.1"/>
    </source>
</evidence>
<sequence length="447" mass="48722">MAPTEWFTLENNSHGLVLLSILTGTFLVPVNSTMIAVGLPSIVESLHSNLTHASWIITVYLIVMTVLQPIAGKLGDIYGNREMFLLGMLLFLLSSIACLFTMNLLWLIIFRAVQAVGGALAAPNASAIIRYTTPKEKMGKTFGLFGFSMGIGAALGPLMGSILISLWGWTSIFWINIPFALVSLCASFFLLPVIKKEKDASLDIYGSILLGVSLITLILLVTHNEYRTIWTLGLLCMLILLFIRQEKKCEEPLIQFQLFKNRMFTSANFSILFSNAIMYSTILVMPILLQNEFHFSVETIGVLLFVFSLSMSLFSWLGGYLTDQVGKKMTVLLSFLLSAVAVGIYVGFYSNHSLVAIAIGLVIGGLGAGIGSASMQTASLQAVSKEMSGVASGIFSTFRYVGGMIASVLVSLLMDYHLLFYTLFFFALTGIPVALGLHEPSRKESSG</sequence>
<dbReference type="Proteomes" id="UP000051063">
    <property type="component" value="Unassembled WGS sequence"/>
</dbReference>
<evidence type="ECO:0000256" key="4">
    <source>
        <dbReference type="ARBA" id="ARBA00022989"/>
    </source>
</evidence>